<reference evidence="1 2" key="1">
    <citation type="journal article" date="2018" name="New Phytol.">
        <title>Phylogenomics of Endogonaceae and evolution of mycorrhizas within Mucoromycota.</title>
        <authorList>
            <person name="Chang Y."/>
            <person name="Desiro A."/>
            <person name="Na H."/>
            <person name="Sandor L."/>
            <person name="Lipzen A."/>
            <person name="Clum A."/>
            <person name="Barry K."/>
            <person name="Grigoriev I.V."/>
            <person name="Martin F.M."/>
            <person name="Stajich J.E."/>
            <person name="Smith M.E."/>
            <person name="Bonito G."/>
            <person name="Spatafora J.W."/>
        </authorList>
    </citation>
    <scope>NUCLEOTIDE SEQUENCE [LARGE SCALE GENOMIC DNA]</scope>
    <source>
        <strain evidence="1 2">GMNB39</strain>
    </source>
</reference>
<dbReference type="Gene3D" id="1.20.120.1770">
    <property type="match status" value="1"/>
</dbReference>
<name>A0A433CYR9_9FUNG</name>
<dbReference type="Pfam" id="PF03188">
    <property type="entry name" value="Cytochrom_B561"/>
    <property type="match status" value="1"/>
</dbReference>
<sequence length="234" mass="25727">MSSPKTTVTRPRSSSDTSHTSHTSDTQRPLLSDPPTPTLVVLHNDEPQLVGTVKPIHILRRLADIMSLFAQLGLVIFVVSVYTAIIKAGWPSPFAWHPALMTILLVAVTEGILILQPTTTPAEKATGLNLHKWTLIIGYTCAIGGSSVIFYNKVLSGKEHFTTTHSQLGAFTSSYLLIQLLFGLSMVYLPNLFGGVGKAKALWKYHRLSGYFLFIFVWVTAQFGAHSDWYGPCI</sequence>
<dbReference type="SMART" id="SM00665">
    <property type="entry name" value="B561"/>
    <property type="match status" value="1"/>
</dbReference>
<dbReference type="PANTHER" id="PTHR15422:SF45">
    <property type="entry name" value="CYTOCHROME B561 DOMAIN-CONTAINING PROTEIN"/>
    <property type="match status" value="1"/>
</dbReference>
<evidence type="ECO:0000313" key="1">
    <source>
        <dbReference type="EMBL" id="RUP43725.1"/>
    </source>
</evidence>
<proteinExistence type="predicted"/>
<comment type="caution">
    <text evidence="1">The sequence shown here is derived from an EMBL/GenBank/DDBJ whole genome shotgun (WGS) entry which is preliminary data.</text>
</comment>
<dbReference type="EMBL" id="RBNI01010424">
    <property type="protein sequence ID" value="RUP43725.1"/>
    <property type="molecule type" value="Genomic_DNA"/>
</dbReference>
<organism evidence="1 2">
    <name type="scientific">Jimgerdemannia flammicorona</name>
    <dbReference type="NCBI Taxonomy" id="994334"/>
    <lineage>
        <taxon>Eukaryota</taxon>
        <taxon>Fungi</taxon>
        <taxon>Fungi incertae sedis</taxon>
        <taxon>Mucoromycota</taxon>
        <taxon>Mucoromycotina</taxon>
        <taxon>Endogonomycetes</taxon>
        <taxon>Endogonales</taxon>
        <taxon>Endogonaceae</taxon>
        <taxon>Jimgerdemannia</taxon>
    </lineage>
</organism>
<evidence type="ECO:0000313" key="2">
    <source>
        <dbReference type="Proteomes" id="UP000268093"/>
    </source>
</evidence>
<dbReference type="PANTHER" id="PTHR15422">
    <property type="entry name" value="OS05G0565100 PROTEIN"/>
    <property type="match status" value="1"/>
</dbReference>
<dbReference type="OrthoDB" id="432881at2759"/>
<accession>A0A433CYR9</accession>
<dbReference type="PROSITE" id="PS50939">
    <property type="entry name" value="CYTOCHROME_B561"/>
    <property type="match status" value="1"/>
</dbReference>
<dbReference type="InterPro" id="IPR045150">
    <property type="entry name" value="CYB561D1/2"/>
</dbReference>
<keyword evidence="2" id="KW-1185">Reference proteome</keyword>
<protein>
    <submittedName>
        <fullName evidence="1">Eukaryotic cytochrome b561-domain-containing protein</fullName>
    </submittedName>
</protein>
<dbReference type="GO" id="GO:0140575">
    <property type="term" value="F:transmembrane monodehydroascorbate reductase activity"/>
    <property type="evidence" value="ECO:0007669"/>
    <property type="project" value="InterPro"/>
</dbReference>
<dbReference type="InterPro" id="IPR006593">
    <property type="entry name" value="Cyt_b561/ferric_Rdtase_TM"/>
</dbReference>
<dbReference type="CDD" id="cd08761">
    <property type="entry name" value="Cyt_b561_CYB561D2_like"/>
    <property type="match status" value="1"/>
</dbReference>
<dbReference type="GO" id="GO:0046872">
    <property type="term" value="F:metal ion binding"/>
    <property type="evidence" value="ECO:0007669"/>
    <property type="project" value="UniProtKB-KW"/>
</dbReference>
<dbReference type="Proteomes" id="UP000268093">
    <property type="component" value="Unassembled WGS sequence"/>
</dbReference>
<dbReference type="GO" id="GO:0016020">
    <property type="term" value="C:membrane"/>
    <property type="evidence" value="ECO:0007669"/>
    <property type="project" value="UniProtKB-SubCell"/>
</dbReference>
<gene>
    <name evidence="1" type="ORF">BC936DRAFT_136808</name>
</gene>